<keyword evidence="6" id="KW-0804">Transcription</keyword>
<dbReference type="SUPFAM" id="SSF57701">
    <property type="entry name" value="Zn2/Cys6 DNA-binding domain"/>
    <property type="match status" value="1"/>
</dbReference>
<dbReference type="Pfam" id="PF00172">
    <property type="entry name" value="Zn_clus"/>
    <property type="match status" value="1"/>
</dbReference>
<organism evidence="10 11">
    <name type="scientific">Knufia fluminis</name>
    <dbReference type="NCBI Taxonomy" id="191047"/>
    <lineage>
        <taxon>Eukaryota</taxon>
        <taxon>Fungi</taxon>
        <taxon>Dikarya</taxon>
        <taxon>Ascomycota</taxon>
        <taxon>Pezizomycotina</taxon>
        <taxon>Eurotiomycetes</taxon>
        <taxon>Chaetothyriomycetidae</taxon>
        <taxon>Chaetothyriales</taxon>
        <taxon>Trichomeriaceae</taxon>
        <taxon>Knufia</taxon>
    </lineage>
</organism>
<accession>A0AAN8EIE7</accession>
<evidence type="ECO:0000256" key="4">
    <source>
        <dbReference type="ARBA" id="ARBA00023015"/>
    </source>
</evidence>
<gene>
    <name evidence="10" type="ORF">OHC33_008544</name>
</gene>
<dbReference type="AlphaFoldDB" id="A0AAN8EIE7"/>
<evidence type="ECO:0000256" key="1">
    <source>
        <dbReference type="ARBA" id="ARBA00004123"/>
    </source>
</evidence>
<keyword evidence="11" id="KW-1185">Reference proteome</keyword>
<feature type="compositionally biased region" description="Low complexity" evidence="8">
    <location>
        <begin position="99"/>
        <end position="110"/>
    </location>
</feature>
<keyword evidence="5" id="KW-0238">DNA-binding</keyword>
<dbReference type="GO" id="GO:0008270">
    <property type="term" value="F:zinc ion binding"/>
    <property type="evidence" value="ECO:0007669"/>
    <property type="project" value="InterPro"/>
</dbReference>
<proteinExistence type="predicted"/>
<keyword evidence="7" id="KW-0539">Nucleus</keyword>
<keyword evidence="4" id="KW-0805">Transcription regulation</keyword>
<dbReference type="PROSITE" id="PS50048">
    <property type="entry name" value="ZN2_CY6_FUNGAL_2"/>
    <property type="match status" value="1"/>
</dbReference>
<dbReference type="GO" id="GO:0005634">
    <property type="term" value="C:nucleus"/>
    <property type="evidence" value="ECO:0007669"/>
    <property type="project" value="UniProtKB-SubCell"/>
</dbReference>
<keyword evidence="3" id="KW-0862">Zinc</keyword>
<evidence type="ECO:0000256" key="8">
    <source>
        <dbReference type="SAM" id="MobiDB-lite"/>
    </source>
</evidence>
<dbReference type="InterPro" id="IPR036864">
    <property type="entry name" value="Zn2-C6_fun-type_DNA-bd_sf"/>
</dbReference>
<dbReference type="GO" id="GO:0003677">
    <property type="term" value="F:DNA binding"/>
    <property type="evidence" value="ECO:0007669"/>
    <property type="project" value="UniProtKB-KW"/>
</dbReference>
<dbReference type="InterPro" id="IPR007219">
    <property type="entry name" value="XnlR_reg_dom"/>
</dbReference>
<evidence type="ECO:0000256" key="2">
    <source>
        <dbReference type="ARBA" id="ARBA00022723"/>
    </source>
</evidence>
<comment type="subcellular location">
    <subcellularLocation>
        <location evidence="1">Nucleus</location>
    </subcellularLocation>
</comment>
<dbReference type="GO" id="GO:0006351">
    <property type="term" value="P:DNA-templated transcription"/>
    <property type="evidence" value="ECO:0007669"/>
    <property type="project" value="InterPro"/>
</dbReference>
<dbReference type="PANTHER" id="PTHR31313">
    <property type="entry name" value="TY1 ENHANCER ACTIVATOR"/>
    <property type="match status" value="1"/>
</dbReference>
<feature type="region of interest" description="Disordered" evidence="8">
    <location>
        <begin position="1"/>
        <end position="39"/>
    </location>
</feature>
<dbReference type="CDD" id="cd00067">
    <property type="entry name" value="GAL4"/>
    <property type="match status" value="1"/>
</dbReference>
<evidence type="ECO:0000313" key="11">
    <source>
        <dbReference type="Proteomes" id="UP001316803"/>
    </source>
</evidence>
<name>A0AAN8EIE7_9EURO</name>
<dbReference type="InterPro" id="IPR001138">
    <property type="entry name" value="Zn2Cys6_DnaBD"/>
</dbReference>
<dbReference type="Pfam" id="PF04082">
    <property type="entry name" value="Fungal_trans"/>
    <property type="match status" value="1"/>
</dbReference>
<dbReference type="InterPro" id="IPR051615">
    <property type="entry name" value="Transcr_Regulatory_Elem"/>
</dbReference>
<feature type="region of interest" description="Disordered" evidence="8">
    <location>
        <begin position="99"/>
        <end position="120"/>
    </location>
</feature>
<feature type="compositionally biased region" description="Polar residues" evidence="8">
    <location>
        <begin position="111"/>
        <end position="120"/>
    </location>
</feature>
<dbReference type="EMBL" id="JAKLMC020000027">
    <property type="protein sequence ID" value="KAK5950325.1"/>
    <property type="molecule type" value="Genomic_DNA"/>
</dbReference>
<evidence type="ECO:0000313" key="10">
    <source>
        <dbReference type="EMBL" id="KAK5950325.1"/>
    </source>
</evidence>
<feature type="region of interest" description="Disordered" evidence="8">
    <location>
        <begin position="622"/>
        <end position="642"/>
    </location>
</feature>
<dbReference type="GO" id="GO:0000981">
    <property type="term" value="F:DNA-binding transcription factor activity, RNA polymerase II-specific"/>
    <property type="evidence" value="ECO:0007669"/>
    <property type="project" value="InterPro"/>
</dbReference>
<dbReference type="SMART" id="SM00066">
    <property type="entry name" value="GAL4"/>
    <property type="match status" value="1"/>
</dbReference>
<protein>
    <recommendedName>
        <fullName evidence="9">Zn(2)-C6 fungal-type domain-containing protein</fullName>
    </recommendedName>
</protein>
<dbReference type="PANTHER" id="PTHR31313:SF85">
    <property type="entry name" value="ZN(II)2CYS6 TRANSCRIPTION FACTOR (EUROFUNG)"/>
    <property type="match status" value="1"/>
</dbReference>
<dbReference type="SMART" id="SM00906">
    <property type="entry name" value="Fungal_trans"/>
    <property type="match status" value="1"/>
</dbReference>
<comment type="caution">
    <text evidence="10">The sequence shown here is derived from an EMBL/GenBank/DDBJ whole genome shotgun (WGS) entry which is preliminary data.</text>
</comment>
<dbReference type="CDD" id="cd12148">
    <property type="entry name" value="fungal_TF_MHR"/>
    <property type="match status" value="1"/>
</dbReference>
<dbReference type="Gene3D" id="4.10.240.10">
    <property type="entry name" value="Zn(2)-C6 fungal-type DNA-binding domain"/>
    <property type="match status" value="1"/>
</dbReference>
<feature type="domain" description="Zn(2)-C6 fungal-type" evidence="9">
    <location>
        <begin position="42"/>
        <end position="72"/>
    </location>
</feature>
<dbReference type="Proteomes" id="UP001316803">
    <property type="component" value="Unassembled WGS sequence"/>
</dbReference>
<evidence type="ECO:0000256" key="3">
    <source>
        <dbReference type="ARBA" id="ARBA00022833"/>
    </source>
</evidence>
<dbReference type="PROSITE" id="PS00463">
    <property type="entry name" value="ZN2_CY6_FUNGAL_1"/>
    <property type="match status" value="1"/>
</dbReference>
<keyword evidence="2" id="KW-0479">Metal-binding</keyword>
<evidence type="ECO:0000259" key="9">
    <source>
        <dbReference type="PROSITE" id="PS50048"/>
    </source>
</evidence>
<evidence type="ECO:0000256" key="6">
    <source>
        <dbReference type="ARBA" id="ARBA00023163"/>
    </source>
</evidence>
<sequence length="683" mass="76274">MNNLDQTDAVPFKADQAKGSSRHMAPAPTPSEVKAKKKSAFSCEPCRQRKVKCGGERPRCGRCSGRGDECVYKLSPTLSYTTKLEKKVEELEAALRRAQQSAQAPSATSPVLSTASPLSSTADGTNHGFGAAFRGLGFDAKGAITYHGSASLFQLPSRTEEASTIVPVNEGNSGKERLVQNAWEQRALEVLAETPEPFQYLLNNHWCWIQPLFNFVYRPAFTRDMQRMGQYYSHTLLNAMLGHSVRWCRREPEIRHLLEPYDGGELFKRHARTLLFEEISTGNCGIPTIQTLLLLSAQECSAGNKTSAILYCRMAFSLLDEMGITIDVQRYASGSLQLSDEDIEIRRRLFWSCYFWDKIVSLYLGRSPSLSHTPVSPPQIIMDDSAEDELWLPHGLRYSEGQEYPATQARSVSCFTQMCRLSAIFNEILIHIYDPLRSKTDQEVEDCLIREGFAMRQWWQDLPSPLKIDAQALPEYCPPSHIVTLNCLFHTFKILLYRPMLFKRPDPLNEQGTPDPAHFKECLGSASSIIAIFDLFCHAFGYSRVVLSLAYSVYTAASIYLLQIQASSSREDYTLESMRFCVQALDRVKESSPVIGEALQLIIRALVDAGIDLSSMLERPQSRAAPYSPTNERPSGFSRSHLPQAPAVFDPDGINFTPEMFATFSSLEPMSAAVGGGGIIMPT</sequence>
<evidence type="ECO:0000256" key="5">
    <source>
        <dbReference type="ARBA" id="ARBA00023125"/>
    </source>
</evidence>
<evidence type="ECO:0000256" key="7">
    <source>
        <dbReference type="ARBA" id="ARBA00023242"/>
    </source>
</evidence>
<reference evidence="10 11" key="1">
    <citation type="submission" date="2022-12" db="EMBL/GenBank/DDBJ databases">
        <title>Genomic features and morphological characterization of a novel Knufia sp. strain isolated from spacecraft assembly facility.</title>
        <authorList>
            <person name="Teixeira M."/>
            <person name="Chander A.M."/>
            <person name="Stajich J.E."/>
            <person name="Venkateswaran K."/>
        </authorList>
    </citation>
    <scope>NUCLEOTIDE SEQUENCE [LARGE SCALE GENOMIC DNA]</scope>
    <source>
        <strain evidence="10 11">FJI-L2-BK-P2</strain>
    </source>
</reference>